<feature type="region of interest" description="Disordered" evidence="1">
    <location>
        <begin position="1"/>
        <end position="23"/>
    </location>
</feature>
<keyword evidence="4" id="KW-1185">Reference proteome</keyword>
<name>A0A2K5ASI2_9ARCH</name>
<dbReference type="KEGG" id="ncv:NCAV_1437"/>
<keyword evidence="2" id="KW-1133">Transmembrane helix</keyword>
<dbReference type="Proteomes" id="UP000236248">
    <property type="component" value="Chromosome NCAV"/>
</dbReference>
<evidence type="ECO:0000256" key="1">
    <source>
        <dbReference type="SAM" id="MobiDB-lite"/>
    </source>
</evidence>
<organism evidence="3 4">
    <name type="scientific">Candidatus Nitrosocaldus cavascurensis</name>
    <dbReference type="NCBI Taxonomy" id="2058097"/>
    <lineage>
        <taxon>Archaea</taxon>
        <taxon>Nitrososphaerota</taxon>
        <taxon>Nitrososphaeria</taxon>
        <taxon>Candidatus Nitrosocaldales</taxon>
        <taxon>Candidatus Nitrosocaldaceae</taxon>
        <taxon>Candidatus Nitrosocaldus</taxon>
    </lineage>
</organism>
<sequence length="71" mass="7590">MDEPSCSREGDCSSSSNSNGSSMNNISSGCIDTILTMLGALTLLLCMISIKDINIKIFLFLDNKAGVQNKK</sequence>
<keyword evidence="2" id="KW-0812">Transmembrane</keyword>
<dbReference type="AlphaFoldDB" id="A0A2K5ASI2"/>
<evidence type="ECO:0000313" key="4">
    <source>
        <dbReference type="Proteomes" id="UP000236248"/>
    </source>
</evidence>
<gene>
    <name evidence="3" type="ORF">NCAV_1437</name>
</gene>
<evidence type="ECO:0000256" key="2">
    <source>
        <dbReference type="SAM" id="Phobius"/>
    </source>
</evidence>
<accession>A0A2K5ASI2</accession>
<proteinExistence type="predicted"/>
<keyword evidence="2" id="KW-0472">Membrane</keyword>
<feature type="transmembrane region" description="Helical" evidence="2">
    <location>
        <begin position="26"/>
        <end position="50"/>
    </location>
</feature>
<feature type="compositionally biased region" description="Low complexity" evidence="1">
    <location>
        <begin position="12"/>
        <end position="23"/>
    </location>
</feature>
<reference evidence="4" key="1">
    <citation type="submission" date="2018-01" db="EMBL/GenBank/DDBJ databases">
        <authorList>
            <person name="Kerou L M."/>
        </authorList>
    </citation>
    <scope>NUCLEOTIDE SEQUENCE [LARGE SCALE GENOMIC DNA]</scope>
    <source>
        <strain evidence="4">SCU2</strain>
    </source>
</reference>
<dbReference type="EMBL" id="LT981265">
    <property type="protein sequence ID" value="SPC34603.1"/>
    <property type="molecule type" value="Genomic_DNA"/>
</dbReference>
<evidence type="ECO:0000313" key="3">
    <source>
        <dbReference type="EMBL" id="SPC34603.1"/>
    </source>
</evidence>
<feature type="compositionally biased region" description="Basic and acidic residues" evidence="1">
    <location>
        <begin position="1"/>
        <end position="11"/>
    </location>
</feature>
<protein>
    <submittedName>
        <fullName evidence="3">Uncharacterized protein</fullName>
    </submittedName>
</protein>